<dbReference type="InterPro" id="IPR018980">
    <property type="entry name" value="FERM_PH-like_C"/>
</dbReference>
<dbReference type="GO" id="GO:0009887">
    <property type="term" value="P:animal organ morphogenesis"/>
    <property type="evidence" value="ECO:0007669"/>
    <property type="project" value="UniProtKB-ARBA"/>
</dbReference>
<dbReference type="CDD" id="cd14473">
    <property type="entry name" value="FERM_B-lobe"/>
    <property type="match status" value="1"/>
</dbReference>
<evidence type="ECO:0000256" key="6">
    <source>
        <dbReference type="ARBA" id="ARBA00043944"/>
    </source>
</evidence>
<evidence type="ECO:0000256" key="3">
    <source>
        <dbReference type="ARBA" id="ARBA00022025"/>
    </source>
</evidence>
<organism evidence="8">
    <name type="scientific">Lepeophtheirus salmonis</name>
    <name type="common">Salmon louse</name>
    <name type="synonym">Caligus salmonis</name>
    <dbReference type="NCBI Taxonomy" id="72036"/>
    <lineage>
        <taxon>Eukaryota</taxon>
        <taxon>Metazoa</taxon>
        <taxon>Ecdysozoa</taxon>
        <taxon>Arthropoda</taxon>
        <taxon>Crustacea</taxon>
        <taxon>Multicrustacea</taxon>
        <taxon>Hexanauplia</taxon>
        <taxon>Copepoda</taxon>
        <taxon>Siphonostomatoida</taxon>
        <taxon>Caligidae</taxon>
        <taxon>Lepeophtheirus</taxon>
    </lineage>
</organism>
<protein>
    <recommendedName>
        <fullName evidence="3">Moesin/ezrin/radixin homolog 1</fullName>
    </recommendedName>
</protein>
<dbReference type="Gene3D" id="1.20.80.10">
    <property type="match status" value="1"/>
</dbReference>
<keyword evidence="4" id="KW-0963">Cytoplasm</keyword>
<dbReference type="Pfam" id="PF09380">
    <property type="entry name" value="FERM_C"/>
    <property type="match status" value="1"/>
</dbReference>
<dbReference type="PRINTS" id="PR00935">
    <property type="entry name" value="BAND41"/>
</dbReference>
<evidence type="ECO:0000256" key="1">
    <source>
        <dbReference type="ARBA" id="ARBA00004496"/>
    </source>
</evidence>
<dbReference type="GO" id="GO:0031032">
    <property type="term" value="P:actomyosin structure organization"/>
    <property type="evidence" value="ECO:0007669"/>
    <property type="project" value="TreeGrafter"/>
</dbReference>
<dbReference type="SUPFAM" id="SSF54236">
    <property type="entry name" value="Ubiquitin-like"/>
    <property type="match status" value="1"/>
</dbReference>
<dbReference type="PROSITE" id="PS00661">
    <property type="entry name" value="FERM_2"/>
    <property type="match status" value="1"/>
</dbReference>
<dbReference type="OrthoDB" id="6235974at2759"/>
<dbReference type="SUPFAM" id="SSF47031">
    <property type="entry name" value="Second domain of FERM"/>
    <property type="match status" value="1"/>
</dbReference>
<proteinExistence type="predicted"/>
<evidence type="ECO:0000256" key="4">
    <source>
        <dbReference type="ARBA" id="ARBA00022490"/>
    </source>
</evidence>
<evidence type="ECO:0000256" key="2">
    <source>
        <dbReference type="ARBA" id="ARBA00004536"/>
    </source>
</evidence>
<dbReference type="PROSITE" id="PS00660">
    <property type="entry name" value="FERM_1"/>
    <property type="match status" value="1"/>
</dbReference>
<dbReference type="InterPro" id="IPR019748">
    <property type="entry name" value="FERM_central"/>
</dbReference>
<dbReference type="InterPro" id="IPR019747">
    <property type="entry name" value="FERM_CS"/>
</dbReference>
<dbReference type="EMBL" id="HACA01023822">
    <property type="protein sequence ID" value="CDW41183.1"/>
    <property type="molecule type" value="Transcribed_RNA"/>
</dbReference>
<dbReference type="InterPro" id="IPR000798">
    <property type="entry name" value="Ez/rad/moesin-like"/>
</dbReference>
<sequence>MLRFFSRRKVGKGHGDGEGVLSREEEVCCKKRVACRVVLLDGSDLCLMMGKKWTGEELMSVLHSKLDIIERDYFGLQYTDTCKVPQWVDPSKQIRKQVKVGPPYAFRMRIKFYSSEPNNLHEEITRYQFFLQLKQDLFASRLECPYHTAVELSSLSLQSELGDFDPEIHTPSYISEFRFVSNQNEEFEIDVFNHYKKLIGMTPAQSELNFLNKAKELEMYGVDMHTVLGKDGSEYSLGLTPTGILVFEGETKIGLFFWPKITRLDFKKKKLTLVVIEDNDDGIEEEHTFVFRLRNEKACKHLWKCAVEHHSFFRLRAPIKGPNARQNFFRMGSRFRYSGRTEFQNTVSSSRTRRTVSFERRPSQRYARRQSHVLREKESEKIKAIKSKIFKLDVLDTSQSSPSLCSSNSSLESIEEFIPPLKSHKTRDELDFLIKSLQKGVYEMVNIKSECKVRC</sequence>
<dbReference type="GO" id="GO:0008092">
    <property type="term" value="F:cytoskeletal protein binding"/>
    <property type="evidence" value="ECO:0007669"/>
    <property type="project" value="InterPro"/>
</dbReference>
<dbReference type="GO" id="GO:0048731">
    <property type="term" value="P:system development"/>
    <property type="evidence" value="ECO:0007669"/>
    <property type="project" value="UniProtKB-ARBA"/>
</dbReference>
<dbReference type="GO" id="GO:0005737">
    <property type="term" value="C:cytoplasm"/>
    <property type="evidence" value="ECO:0007669"/>
    <property type="project" value="UniProtKB-SubCell"/>
</dbReference>
<dbReference type="InterPro" id="IPR035963">
    <property type="entry name" value="FERM_2"/>
</dbReference>
<reference evidence="8" key="1">
    <citation type="submission" date="2014-05" db="EMBL/GenBank/DDBJ databases">
        <authorList>
            <person name="Chronopoulou M."/>
        </authorList>
    </citation>
    <scope>NUCLEOTIDE SEQUENCE</scope>
    <source>
        <tissue evidence="8">Whole organism</tissue>
    </source>
</reference>
<dbReference type="InterPro" id="IPR011993">
    <property type="entry name" value="PH-like_dom_sf"/>
</dbReference>
<dbReference type="InterPro" id="IPR000299">
    <property type="entry name" value="FERM_domain"/>
</dbReference>
<dbReference type="Pfam" id="PF09379">
    <property type="entry name" value="FERM_N"/>
    <property type="match status" value="1"/>
</dbReference>
<dbReference type="PANTHER" id="PTHR23280:SF25">
    <property type="entry name" value="MOESIN_EZRIN_RADIXIN HOMOLOG 1"/>
    <property type="match status" value="1"/>
</dbReference>
<dbReference type="InterPro" id="IPR019749">
    <property type="entry name" value="Band_41_domain"/>
</dbReference>
<dbReference type="FunFam" id="2.30.29.30:FF:000002">
    <property type="entry name" value="Band 4.1-like protein 5 isoform 1"/>
    <property type="match status" value="1"/>
</dbReference>
<keyword evidence="5" id="KW-0965">Cell junction</keyword>
<dbReference type="SMART" id="SM01196">
    <property type="entry name" value="FERM_C"/>
    <property type="match status" value="1"/>
</dbReference>
<dbReference type="InterPro" id="IPR014352">
    <property type="entry name" value="FERM/acyl-CoA-bd_prot_sf"/>
</dbReference>
<dbReference type="Gene3D" id="3.10.20.90">
    <property type="entry name" value="Phosphatidylinositol 3-kinase Catalytic Subunit, Chain A, domain 1"/>
    <property type="match status" value="1"/>
</dbReference>
<evidence type="ECO:0000256" key="5">
    <source>
        <dbReference type="ARBA" id="ARBA00022949"/>
    </source>
</evidence>
<dbReference type="FunFam" id="3.10.20.90:FF:000024">
    <property type="entry name" value="Erythrocyte membrane protein band 4.1-like 5"/>
    <property type="match status" value="1"/>
</dbReference>
<dbReference type="PANTHER" id="PTHR23280">
    <property type="entry name" value="4.1 G PROTEIN"/>
    <property type="match status" value="1"/>
</dbReference>
<evidence type="ECO:0000313" key="8">
    <source>
        <dbReference type="EMBL" id="CDW41183.1"/>
    </source>
</evidence>
<dbReference type="InterPro" id="IPR014847">
    <property type="entry name" value="FA"/>
</dbReference>
<dbReference type="SMART" id="SM00295">
    <property type="entry name" value="B41"/>
    <property type="match status" value="1"/>
</dbReference>
<feature type="domain" description="FERM" evidence="7">
    <location>
        <begin position="33"/>
        <end position="317"/>
    </location>
</feature>
<dbReference type="CDD" id="cd13186">
    <property type="entry name" value="FERM_C_NBL4_NBL5"/>
    <property type="match status" value="1"/>
</dbReference>
<dbReference type="GO" id="GO:0005886">
    <property type="term" value="C:plasma membrane"/>
    <property type="evidence" value="ECO:0007669"/>
    <property type="project" value="UniProtKB-ARBA"/>
</dbReference>
<comment type="subcellular location">
    <subcellularLocation>
        <location evidence="2">Cell junction</location>
        <location evidence="2">Adherens junction</location>
    </subcellularLocation>
    <subcellularLocation>
        <location evidence="6">Cell projection</location>
        <location evidence="6">Rhabdomere</location>
    </subcellularLocation>
    <subcellularLocation>
        <location evidence="1">Cytoplasm</location>
    </subcellularLocation>
</comment>
<evidence type="ECO:0000259" key="7">
    <source>
        <dbReference type="PROSITE" id="PS50057"/>
    </source>
</evidence>
<dbReference type="PRINTS" id="PR00661">
    <property type="entry name" value="ERMFAMILY"/>
</dbReference>
<dbReference type="PROSITE" id="PS50057">
    <property type="entry name" value="FERM_3"/>
    <property type="match status" value="1"/>
</dbReference>
<name>A0A0K2USD9_LEPSM</name>
<dbReference type="InterPro" id="IPR018979">
    <property type="entry name" value="FERM_N"/>
</dbReference>
<dbReference type="GO" id="GO:0005856">
    <property type="term" value="C:cytoskeleton"/>
    <property type="evidence" value="ECO:0007669"/>
    <property type="project" value="TreeGrafter"/>
</dbReference>
<dbReference type="InterPro" id="IPR029071">
    <property type="entry name" value="Ubiquitin-like_domsf"/>
</dbReference>
<dbReference type="Pfam" id="PF08736">
    <property type="entry name" value="FA"/>
    <property type="match status" value="1"/>
</dbReference>
<dbReference type="GO" id="GO:0005912">
    <property type="term" value="C:adherens junction"/>
    <property type="evidence" value="ECO:0007669"/>
    <property type="project" value="UniProtKB-SubCell"/>
</dbReference>
<dbReference type="Pfam" id="PF00373">
    <property type="entry name" value="FERM_M"/>
    <property type="match status" value="1"/>
</dbReference>
<dbReference type="AlphaFoldDB" id="A0A0K2USD9"/>
<dbReference type="SUPFAM" id="SSF50729">
    <property type="entry name" value="PH domain-like"/>
    <property type="match status" value="1"/>
</dbReference>
<dbReference type="SMART" id="SM01195">
    <property type="entry name" value="FA"/>
    <property type="match status" value="1"/>
</dbReference>
<dbReference type="Gene3D" id="2.30.29.30">
    <property type="entry name" value="Pleckstrin-homology domain (PH domain)/Phosphotyrosine-binding domain (PTB)"/>
    <property type="match status" value="1"/>
</dbReference>
<accession>A0A0K2USD9</accession>
<dbReference type="FunFam" id="1.20.80.10:FF:000003">
    <property type="entry name" value="Tyrosine-protein phosphatase non-receptor type 4"/>
    <property type="match status" value="1"/>
</dbReference>